<dbReference type="Pfam" id="PF02338">
    <property type="entry name" value="OTU"/>
    <property type="match status" value="1"/>
</dbReference>
<comment type="caution">
    <text evidence="3">The sequence shown here is derived from an EMBL/GenBank/DDBJ whole genome shotgun (WGS) entry which is preliminary data.</text>
</comment>
<dbReference type="SUPFAM" id="SSF54001">
    <property type="entry name" value="Cysteine proteinases"/>
    <property type="match status" value="1"/>
</dbReference>
<proteinExistence type="predicted"/>
<evidence type="ECO:0000259" key="2">
    <source>
        <dbReference type="PROSITE" id="PS50802"/>
    </source>
</evidence>
<protein>
    <recommendedName>
        <fullName evidence="2">OTU domain-containing protein</fullName>
    </recommendedName>
</protein>
<reference evidence="3" key="1">
    <citation type="submission" date="2020-05" db="EMBL/GenBank/DDBJ databases">
        <title>Phylogenomic resolution of chytrid fungi.</title>
        <authorList>
            <person name="Stajich J.E."/>
            <person name="Amses K."/>
            <person name="Simmons R."/>
            <person name="Seto K."/>
            <person name="Myers J."/>
            <person name="Bonds A."/>
            <person name="Quandt C.A."/>
            <person name="Barry K."/>
            <person name="Liu P."/>
            <person name="Grigoriev I."/>
            <person name="Longcore J.E."/>
            <person name="James T.Y."/>
        </authorList>
    </citation>
    <scope>NUCLEOTIDE SEQUENCE</scope>
    <source>
        <strain evidence="3">PLAUS21</strain>
    </source>
</reference>
<dbReference type="AlphaFoldDB" id="A0AAD5UH13"/>
<feature type="domain" description="OTU" evidence="2">
    <location>
        <begin position="57"/>
        <end position="210"/>
    </location>
</feature>
<organism evidence="3 4">
    <name type="scientific">Boothiomyces macroporosus</name>
    <dbReference type="NCBI Taxonomy" id="261099"/>
    <lineage>
        <taxon>Eukaryota</taxon>
        <taxon>Fungi</taxon>
        <taxon>Fungi incertae sedis</taxon>
        <taxon>Chytridiomycota</taxon>
        <taxon>Chytridiomycota incertae sedis</taxon>
        <taxon>Chytridiomycetes</taxon>
        <taxon>Rhizophydiales</taxon>
        <taxon>Terramycetaceae</taxon>
        <taxon>Boothiomyces</taxon>
    </lineage>
</organism>
<accession>A0AAD5UH13</accession>
<keyword evidence="4" id="KW-1185">Reference proteome</keyword>
<gene>
    <name evidence="3" type="ORF">HK103_007038</name>
</gene>
<dbReference type="Gene3D" id="3.90.70.80">
    <property type="match status" value="1"/>
</dbReference>
<feature type="region of interest" description="Disordered" evidence="1">
    <location>
        <begin position="14"/>
        <end position="37"/>
    </location>
</feature>
<dbReference type="CDD" id="cd22744">
    <property type="entry name" value="OTU"/>
    <property type="match status" value="1"/>
</dbReference>
<sequence>MGFLKKVKSLVLQPETEERSKLPKQSSSVYPGNTPHPGHVTLKKKLRNHWIEANIPHDVVKIDTDGNCQFRSVVRAFAVNMPKADEDYEQVRLRQKVVRHLDKYWNDPQIFEMALLACRSENYPPHLKQIIARIRSKRQLVEFYAQDKQYGDENTLRGICHVTRANIHIIHKESGFKKLATYTSDLSTRAIFLLFSFADGAGHYDLITYQGRSIFPLEDAKCTVQFELILNASVEAIPESEPKIFRIFGREWIVILASVDKLKFWFNGKVKSGITKSKNGNWAPSSVTLNLVGPIRLAFMGRNDSGGSPASTCIDFTLLIDILGVLVSDGGLSKLALIPFGSNTK</sequence>
<dbReference type="PROSITE" id="PS50802">
    <property type="entry name" value="OTU"/>
    <property type="match status" value="1"/>
</dbReference>
<dbReference type="InterPro" id="IPR038765">
    <property type="entry name" value="Papain-like_cys_pep_sf"/>
</dbReference>
<dbReference type="EMBL" id="JADGKB010000081">
    <property type="protein sequence ID" value="KAJ3254628.1"/>
    <property type="molecule type" value="Genomic_DNA"/>
</dbReference>
<evidence type="ECO:0000256" key="1">
    <source>
        <dbReference type="SAM" id="MobiDB-lite"/>
    </source>
</evidence>
<evidence type="ECO:0000313" key="4">
    <source>
        <dbReference type="Proteomes" id="UP001210925"/>
    </source>
</evidence>
<name>A0AAD5UH13_9FUNG</name>
<evidence type="ECO:0000313" key="3">
    <source>
        <dbReference type="EMBL" id="KAJ3254628.1"/>
    </source>
</evidence>
<dbReference type="InterPro" id="IPR003323">
    <property type="entry name" value="OTU_dom"/>
</dbReference>
<dbReference type="Proteomes" id="UP001210925">
    <property type="component" value="Unassembled WGS sequence"/>
</dbReference>